<accession>A0ABU4FZZ4</accession>
<reference evidence="2 3" key="1">
    <citation type="submission" date="2023-06" db="EMBL/GenBank/DDBJ databases">
        <title>Sporosarcina sp. nov., isolated from Korean traditional fermented seafood 'Jeotgal'.</title>
        <authorList>
            <person name="Yang A.-I."/>
            <person name="Shin N.-R."/>
        </authorList>
    </citation>
    <scope>NUCLEOTIDE SEQUENCE [LARGE SCALE GENOMIC DNA]</scope>
    <source>
        <strain evidence="2 3">KCTC3840</strain>
    </source>
</reference>
<evidence type="ECO:0000256" key="1">
    <source>
        <dbReference type="SAM" id="Phobius"/>
    </source>
</evidence>
<keyword evidence="1" id="KW-1133">Transmembrane helix</keyword>
<dbReference type="RefSeq" id="WP_317935244.1">
    <property type="nucleotide sequence ID" value="NZ_JAUBDH010000003.1"/>
</dbReference>
<dbReference type="Proteomes" id="UP001280629">
    <property type="component" value="Unassembled WGS sequence"/>
</dbReference>
<organism evidence="2 3">
    <name type="scientific">Sporosarcina aquimarina</name>
    <dbReference type="NCBI Taxonomy" id="114975"/>
    <lineage>
        <taxon>Bacteria</taxon>
        <taxon>Bacillati</taxon>
        <taxon>Bacillota</taxon>
        <taxon>Bacilli</taxon>
        <taxon>Bacillales</taxon>
        <taxon>Caryophanaceae</taxon>
        <taxon>Sporosarcina</taxon>
    </lineage>
</organism>
<sequence>MDKKRHRLAAAVIIIWLGYFTSAMILGFESWIVKALSLLFIISWGILIFKGWKTREKNNELF</sequence>
<proteinExistence type="predicted"/>
<feature type="transmembrane region" description="Helical" evidence="1">
    <location>
        <begin position="31"/>
        <end position="49"/>
    </location>
</feature>
<feature type="transmembrane region" description="Helical" evidence="1">
    <location>
        <begin position="7"/>
        <end position="25"/>
    </location>
</feature>
<comment type="caution">
    <text evidence="2">The sequence shown here is derived from an EMBL/GenBank/DDBJ whole genome shotgun (WGS) entry which is preliminary data.</text>
</comment>
<gene>
    <name evidence="2" type="ORF">QT716_06465</name>
</gene>
<keyword evidence="1" id="KW-0812">Transmembrane</keyword>
<keyword evidence="3" id="KW-1185">Reference proteome</keyword>
<protein>
    <submittedName>
        <fullName evidence="2">Uncharacterized protein</fullName>
    </submittedName>
</protein>
<evidence type="ECO:0000313" key="2">
    <source>
        <dbReference type="EMBL" id="MDW0109697.1"/>
    </source>
</evidence>
<evidence type="ECO:0000313" key="3">
    <source>
        <dbReference type="Proteomes" id="UP001280629"/>
    </source>
</evidence>
<keyword evidence="1" id="KW-0472">Membrane</keyword>
<name>A0ABU4FZZ4_9BACL</name>
<dbReference type="EMBL" id="JAUBDH010000003">
    <property type="protein sequence ID" value="MDW0109697.1"/>
    <property type="molecule type" value="Genomic_DNA"/>
</dbReference>